<sequence>MPKSKQWGFGPGKGLTPMSEQNQTPPESQSGGHAFFEIDTEAWKNMSQRERLQYTGALREHMIGQWFEDFVDESEDSTEDEVAE</sequence>
<dbReference type="EMBL" id="CAEZXK010000016">
    <property type="protein sequence ID" value="CAB4687672.1"/>
    <property type="molecule type" value="Genomic_DNA"/>
</dbReference>
<feature type="region of interest" description="Disordered" evidence="1">
    <location>
        <begin position="1"/>
        <end position="37"/>
    </location>
</feature>
<name>A0A6J6NNI9_9ZZZZ</name>
<gene>
    <name evidence="2" type="ORF">UFOPK2370_00741</name>
</gene>
<evidence type="ECO:0000313" key="2">
    <source>
        <dbReference type="EMBL" id="CAB4687672.1"/>
    </source>
</evidence>
<proteinExistence type="predicted"/>
<reference evidence="2" key="1">
    <citation type="submission" date="2020-05" db="EMBL/GenBank/DDBJ databases">
        <authorList>
            <person name="Chiriac C."/>
            <person name="Salcher M."/>
            <person name="Ghai R."/>
            <person name="Kavagutti S V."/>
        </authorList>
    </citation>
    <scope>NUCLEOTIDE SEQUENCE</scope>
</reference>
<feature type="compositionally biased region" description="Polar residues" evidence="1">
    <location>
        <begin position="18"/>
        <end position="31"/>
    </location>
</feature>
<dbReference type="AlphaFoldDB" id="A0A6J6NNI9"/>
<accession>A0A6J6NNI9</accession>
<protein>
    <submittedName>
        <fullName evidence="2">Unannotated protein</fullName>
    </submittedName>
</protein>
<organism evidence="2">
    <name type="scientific">freshwater metagenome</name>
    <dbReference type="NCBI Taxonomy" id="449393"/>
    <lineage>
        <taxon>unclassified sequences</taxon>
        <taxon>metagenomes</taxon>
        <taxon>ecological metagenomes</taxon>
    </lineage>
</organism>
<evidence type="ECO:0000256" key="1">
    <source>
        <dbReference type="SAM" id="MobiDB-lite"/>
    </source>
</evidence>